<dbReference type="Proteomes" id="UP001530400">
    <property type="component" value="Unassembled WGS sequence"/>
</dbReference>
<feature type="compositionally biased region" description="Pro residues" evidence="1">
    <location>
        <begin position="1"/>
        <end position="29"/>
    </location>
</feature>
<evidence type="ECO:0000256" key="2">
    <source>
        <dbReference type="SAM" id="Phobius"/>
    </source>
</evidence>
<evidence type="ECO:0000313" key="4">
    <source>
        <dbReference type="Proteomes" id="UP001530400"/>
    </source>
</evidence>
<evidence type="ECO:0000313" key="3">
    <source>
        <dbReference type="EMBL" id="KAL3777582.1"/>
    </source>
</evidence>
<comment type="caution">
    <text evidence="3">The sequence shown here is derived from an EMBL/GenBank/DDBJ whole genome shotgun (WGS) entry which is preliminary data.</text>
</comment>
<feature type="region of interest" description="Disordered" evidence="1">
    <location>
        <begin position="649"/>
        <end position="685"/>
    </location>
</feature>
<protein>
    <submittedName>
        <fullName evidence="3">Uncharacterized protein</fullName>
    </submittedName>
</protein>
<gene>
    <name evidence="3" type="ORF">ACHAWO_008870</name>
</gene>
<dbReference type="AlphaFoldDB" id="A0ABD3NP55"/>
<evidence type="ECO:0000256" key="1">
    <source>
        <dbReference type="SAM" id="MobiDB-lite"/>
    </source>
</evidence>
<name>A0ABD3NP55_9STRA</name>
<keyword evidence="2" id="KW-0472">Membrane</keyword>
<keyword evidence="2" id="KW-0812">Transmembrane</keyword>
<organism evidence="3 4">
    <name type="scientific">Cyclotella atomus</name>
    <dbReference type="NCBI Taxonomy" id="382360"/>
    <lineage>
        <taxon>Eukaryota</taxon>
        <taxon>Sar</taxon>
        <taxon>Stramenopiles</taxon>
        <taxon>Ochrophyta</taxon>
        <taxon>Bacillariophyta</taxon>
        <taxon>Coscinodiscophyceae</taxon>
        <taxon>Thalassiosirophycidae</taxon>
        <taxon>Stephanodiscales</taxon>
        <taxon>Stephanodiscaceae</taxon>
        <taxon>Cyclotella</taxon>
    </lineage>
</organism>
<feature type="transmembrane region" description="Helical" evidence="2">
    <location>
        <begin position="691"/>
        <end position="711"/>
    </location>
</feature>
<feature type="compositionally biased region" description="Basic and acidic residues" evidence="1">
    <location>
        <begin position="666"/>
        <end position="682"/>
    </location>
</feature>
<keyword evidence="4" id="KW-1185">Reference proteome</keyword>
<feature type="transmembrane region" description="Helical" evidence="2">
    <location>
        <begin position="718"/>
        <end position="739"/>
    </location>
</feature>
<proteinExistence type="predicted"/>
<sequence>MNPPHNPPPPRTNTASRPPPPSRLPPPRHQPQSQSQPHQTTTEVEQAIARRRAELRRLQAKSSAARPLPGSTPGFTPQNRYGQTSTPVIAPSARDTPSTAAVARRLDNSYGPPTTSNQQSQQQKPPPTKPDLAQFKRTSEIFPRSSHGVTPVAARTRSARPSQPPPPKVTESPVLSSSSPQVAPSRSPFGAARATLVPALPVGDKSLLVPPLILEPFAKSLDRKQHVAPQGSILRNDVKQEETEELKTTLSQIVGTVSGESTPITSNSISTEKTLERANQALLSAQQNATAVEKKSTPPSTTYPNLASFPRNNQGASENVVKQPQRSKSTPSLMDQLNRAVALKGEKAVMGLLEKLEKPTISSPYNPPLTPRGRSMDLLSSMGAPLTPRSRPTSPERWNNTAPMEKKFRSTPLPKGDKLEARYILDASMIISNEYETELVNYVVRAPSSTQRFDDDFFSTEESYRNTFDIDNSDSLEIIAHIEADGSVFELVGKDARHGKFDGELDGEKKWSVFKNIEESDRTLGSVTYIDMDGNEREYWLESIYDEAMSIREAYCTSIRSAACALKHAASTGIGLSQSVPQNNQAIPLTTNNANEPGAMPVAAHTQSPPAMPNQFVPPVMQTSLQPEVNPIPLPREINQIPKEPVAQQEPIQNKTHDANSAPPEQVKKPASDEKQKPKEDPEQFESADSALPLMIVSLFSLFFSIVWFVVFKLPYRVCSSALTFCVILMSLRVLWLLLADDNGAWDMGAGVDYEYNAPGIY</sequence>
<reference evidence="3 4" key="1">
    <citation type="submission" date="2024-10" db="EMBL/GenBank/DDBJ databases">
        <title>Updated reference genomes for cyclostephanoid diatoms.</title>
        <authorList>
            <person name="Roberts W.R."/>
            <person name="Alverson A.J."/>
        </authorList>
    </citation>
    <scope>NUCLEOTIDE SEQUENCE [LARGE SCALE GENOMIC DNA]</scope>
    <source>
        <strain evidence="3 4">AJA010-31</strain>
    </source>
</reference>
<accession>A0ABD3NP55</accession>
<keyword evidence="2" id="KW-1133">Transmembrane helix</keyword>
<feature type="compositionally biased region" description="Low complexity" evidence="1">
    <location>
        <begin position="30"/>
        <end position="39"/>
    </location>
</feature>
<feature type="region of interest" description="Disordered" evidence="1">
    <location>
        <begin position="289"/>
        <end position="332"/>
    </location>
</feature>
<feature type="region of interest" description="Disordered" evidence="1">
    <location>
        <begin position="1"/>
        <end position="187"/>
    </location>
</feature>
<dbReference type="EMBL" id="JALLPJ020001036">
    <property type="protein sequence ID" value="KAL3777582.1"/>
    <property type="molecule type" value="Genomic_DNA"/>
</dbReference>
<feature type="compositionally biased region" description="Low complexity" evidence="1">
    <location>
        <begin position="172"/>
        <end position="187"/>
    </location>
</feature>
<feature type="compositionally biased region" description="Polar residues" evidence="1">
    <location>
        <begin position="297"/>
        <end position="332"/>
    </location>
</feature>
<feature type="compositionally biased region" description="Polar residues" evidence="1">
    <location>
        <begin position="73"/>
        <end position="87"/>
    </location>
</feature>
<feature type="compositionally biased region" description="Low complexity" evidence="1">
    <location>
        <begin position="112"/>
        <end position="123"/>
    </location>
</feature>